<dbReference type="AlphaFoldDB" id="A0A0D4BZH1"/>
<dbReference type="GO" id="GO:0046503">
    <property type="term" value="P:glycerolipid catabolic process"/>
    <property type="evidence" value="ECO:0007669"/>
    <property type="project" value="TreeGrafter"/>
</dbReference>
<dbReference type="HOGENOM" id="CLU_020336_0_1_11"/>
<dbReference type="InterPro" id="IPR029058">
    <property type="entry name" value="AB_hydrolase_fold"/>
</dbReference>
<dbReference type="PANTHER" id="PTHR43433:SF5">
    <property type="entry name" value="AB HYDROLASE-1 DOMAIN-CONTAINING PROTEIN"/>
    <property type="match status" value="1"/>
</dbReference>
<reference evidence="2 3" key="1">
    <citation type="journal article" date="2015" name="Genome Announc.">
        <title>Complete Genome Sequencing of Protease-Producing Novel Arthrobacter sp. Strain IHBB 11108 Using PacBio Single-Molecule Real-Time Sequencing Technology.</title>
        <authorList>
            <person name="Kiran S."/>
            <person name="Swarnkar M.K."/>
            <person name="Pal M."/>
            <person name="Thakur R."/>
            <person name="Tewari R."/>
            <person name="Singh A.K."/>
            <person name="Gulati A."/>
        </authorList>
    </citation>
    <scope>NUCLEOTIDE SEQUENCE [LARGE SCALE GENOMIC DNA]</scope>
    <source>
        <strain evidence="2 3">IHBB 11108</strain>
    </source>
</reference>
<evidence type="ECO:0000313" key="2">
    <source>
        <dbReference type="EMBL" id="AJT41530.1"/>
    </source>
</evidence>
<keyword evidence="3" id="KW-1185">Reference proteome</keyword>
<dbReference type="GO" id="GO:0004806">
    <property type="term" value="F:triacylglycerol lipase activity"/>
    <property type="evidence" value="ECO:0007669"/>
    <property type="project" value="TreeGrafter"/>
</dbReference>
<name>A0A0D4BZH1_9MICC</name>
<dbReference type="InterPro" id="IPR000073">
    <property type="entry name" value="AB_hydrolase_1"/>
</dbReference>
<sequence>MSKREFARNGEVSIAFQDLGGFGGEPLLLVMGLGVSRFWWPQGFTDHLVHEGFHVVAYDQRDAGESTHFDAAKVPTNPFKTLFSKQQAAYSAEQMTDDAVAVMDAMGWNSTHLFGASMGGLLAQRTALRHPERVRSLVSFAAVPSDADGLRVAKYMKPGVLMKLARMKFPQGREGDLQAGLRLAELLASPGYGFDRDQALEWVGKEAELGISGVRDNAAQSRQTGAKWSGGRLAELRLPTLVIHGEVDQILRPSAGKHTAAAIADAKLLLLPGVGHELPRQLWPMFAEQLGLNARRAG</sequence>
<proteinExistence type="predicted"/>
<organism evidence="2 3">
    <name type="scientific">Psychromicrobium lacuslunae</name>
    <dbReference type="NCBI Taxonomy" id="1618207"/>
    <lineage>
        <taxon>Bacteria</taxon>
        <taxon>Bacillati</taxon>
        <taxon>Actinomycetota</taxon>
        <taxon>Actinomycetes</taxon>
        <taxon>Micrococcales</taxon>
        <taxon>Micrococcaceae</taxon>
        <taxon>Psychromicrobium</taxon>
    </lineage>
</organism>
<keyword evidence="2" id="KW-0378">Hydrolase</keyword>
<dbReference type="Gene3D" id="3.40.50.1820">
    <property type="entry name" value="alpha/beta hydrolase"/>
    <property type="match status" value="1"/>
</dbReference>
<dbReference type="STRING" id="1618207.UM93_08395"/>
<dbReference type="EMBL" id="CP011005">
    <property type="protein sequence ID" value="AJT41530.1"/>
    <property type="molecule type" value="Genomic_DNA"/>
</dbReference>
<gene>
    <name evidence="2" type="ORF">UM93_08395</name>
</gene>
<dbReference type="InterPro" id="IPR050471">
    <property type="entry name" value="AB_hydrolase"/>
</dbReference>
<accession>A0A0D4BZH1</accession>
<dbReference type="OrthoDB" id="7958481at2"/>
<dbReference type="Pfam" id="PF00561">
    <property type="entry name" value="Abhydrolase_1"/>
    <property type="match status" value="1"/>
</dbReference>
<dbReference type="Proteomes" id="UP000061839">
    <property type="component" value="Chromosome"/>
</dbReference>
<dbReference type="PANTHER" id="PTHR43433">
    <property type="entry name" value="HYDROLASE, ALPHA/BETA FOLD FAMILY PROTEIN"/>
    <property type="match status" value="1"/>
</dbReference>
<evidence type="ECO:0000313" key="3">
    <source>
        <dbReference type="Proteomes" id="UP000061839"/>
    </source>
</evidence>
<feature type="domain" description="AB hydrolase-1" evidence="1">
    <location>
        <begin position="26"/>
        <end position="277"/>
    </location>
</feature>
<dbReference type="PATRIC" id="fig|1618207.4.peg.1699"/>
<dbReference type="RefSeq" id="WP_045074971.1">
    <property type="nucleotide sequence ID" value="NZ_CP011005.1"/>
</dbReference>
<protein>
    <submittedName>
        <fullName evidence="2">Hydrolase</fullName>
    </submittedName>
</protein>
<dbReference type="KEGG" id="ari:UM93_08395"/>
<evidence type="ECO:0000259" key="1">
    <source>
        <dbReference type="Pfam" id="PF00561"/>
    </source>
</evidence>
<dbReference type="SUPFAM" id="SSF53474">
    <property type="entry name" value="alpha/beta-Hydrolases"/>
    <property type="match status" value="1"/>
</dbReference>